<name>A0A1I7HCX7_9BACL</name>
<dbReference type="Proteomes" id="UP000183508">
    <property type="component" value="Unassembled WGS sequence"/>
</dbReference>
<dbReference type="AlphaFoldDB" id="A0A1I7HCX7"/>
<protein>
    <submittedName>
        <fullName evidence="2">Nicotinamidase-related amidase</fullName>
    </submittedName>
</protein>
<dbReference type="InterPro" id="IPR000868">
    <property type="entry name" value="Isochorismatase-like_dom"/>
</dbReference>
<reference evidence="3" key="1">
    <citation type="submission" date="2016-10" db="EMBL/GenBank/DDBJ databases">
        <authorList>
            <person name="Varghese N."/>
        </authorList>
    </citation>
    <scope>NUCLEOTIDE SEQUENCE [LARGE SCALE GENOMIC DNA]</scope>
    <source>
        <strain evidence="3">DSM 17980</strain>
    </source>
</reference>
<gene>
    <name evidence="2" type="ORF">SAMN05421543_104110</name>
</gene>
<dbReference type="eggNOG" id="COG1335">
    <property type="taxonomic scope" value="Bacteria"/>
</dbReference>
<dbReference type="InterPro" id="IPR036380">
    <property type="entry name" value="Isochorismatase-like_sf"/>
</dbReference>
<evidence type="ECO:0000313" key="2">
    <source>
        <dbReference type="EMBL" id="SFU58316.1"/>
    </source>
</evidence>
<evidence type="ECO:0000259" key="1">
    <source>
        <dbReference type="Pfam" id="PF00857"/>
    </source>
</evidence>
<proteinExistence type="predicted"/>
<evidence type="ECO:0000313" key="3">
    <source>
        <dbReference type="Proteomes" id="UP000183508"/>
    </source>
</evidence>
<accession>A0A1I7HCX7</accession>
<dbReference type="EMBL" id="FPBV01000004">
    <property type="protein sequence ID" value="SFU58316.1"/>
    <property type="molecule type" value="Genomic_DNA"/>
</dbReference>
<dbReference type="Gene3D" id="3.40.50.850">
    <property type="entry name" value="Isochorismatase-like"/>
    <property type="match status" value="1"/>
</dbReference>
<dbReference type="Pfam" id="PF00857">
    <property type="entry name" value="Isochorismatase"/>
    <property type="match status" value="1"/>
</dbReference>
<keyword evidence="3" id="KW-1185">Reference proteome</keyword>
<dbReference type="SUPFAM" id="SSF52499">
    <property type="entry name" value="Isochorismatase-like hydrolases"/>
    <property type="match status" value="1"/>
</dbReference>
<organism evidence="2 3">
    <name type="scientific">Alicyclobacillus macrosporangiidus</name>
    <dbReference type="NCBI Taxonomy" id="392015"/>
    <lineage>
        <taxon>Bacteria</taxon>
        <taxon>Bacillati</taxon>
        <taxon>Bacillota</taxon>
        <taxon>Bacilli</taxon>
        <taxon>Bacillales</taxon>
        <taxon>Alicyclobacillaceae</taxon>
        <taxon>Alicyclobacillus</taxon>
    </lineage>
</organism>
<dbReference type="STRING" id="392015.SAMN05421543_104110"/>
<feature type="domain" description="Isochorismatase-like" evidence="1">
    <location>
        <begin position="31"/>
        <end position="160"/>
    </location>
</feature>
<sequence length="181" mass="20363">MTLPGFTGERGAWYDGDGKRWKGVNRVPKGLIVLDVQEDFLRNTLDYIAPLCQRYINQHADAYAAVILTRWVYDELMGRDTLLLSHPKAHVVEKRSYSGYTEDTKKILEVAGIDEVHIAGVDSEGAVLATMFSLVDAGYQVKILERLVTGYHGRNWEAMMIARHIIGSENVLNIGGDRVWV</sequence>